<dbReference type="EMBL" id="PJQY01000767">
    <property type="protein sequence ID" value="PQQ08086.1"/>
    <property type="molecule type" value="Genomic_DNA"/>
</dbReference>
<organism evidence="2 3">
    <name type="scientific">Prunus yedoensis var. nudiflora</name>
    <dbReference type="NCBI Taxonomy" id="2094558"/>
    <lineage>
        <taxon>Eukaryota</taxon>
        <taxon>Viridiplantae</taxon>
        <taxon>Streptophyta</taxon>
        <taxon>Embryophyta</taxon>
        <taxon>Tracheophyta</taxon>
        <taxon>Spermatophyta</taxon>
        <taxon>Magnoliopsida</taxon>
        <taxon>eudicotyledons</taxon>
        <taxon>Gunneridae</taxon>
        <taxon>Pentapetalae</taxon>
        <taxon>rosids</taxon>
        <taxon>fabids</taxon>
        <taxon>Rosales</taxon>
        <taxon>Rosaceae</taxon>
        <taxon>Amygdaloideae</taxon>
        <taxon>Amygdaleae</taxon>
        <taxon>Prunus</taxon>
    </lineage>
</organism>
<reference evidence="2 3" key="1">
    <citation type="submission" date="2018-02" db="EMBL/GenBank/DDBJ databases">
        <title>Draft genome of wild Prunus yedoensis var. nudiflora.</title>
        <authorList>
            <person name="Baek S."/>
            <person name="Kim J.-H."/>
            <person name="Choi K."/>
            <person name="Kim G.-B."/>
            <person name="Cho A."/>
            <person name="Jang H."/>
            <person name="Shin C.-H."/>
            <person name="Yu H.-J."/>
            <person name="Mun J.-H."/>
        </authorList>
    </citation>
    <scope>NUCLEOTIDE SEQUENCE [LARGE SCALE GENOMIC DNA]</scope>
    <source>
        <strain evidence="3">cv. Jeju island</strain>
        <tissue evidence="2">Leaf</tissue>
    </source>
</reference>
<dbReference type="AlphaFoldDB" id="A0A315A1W8"/>
<gene>
    <name evidence="2" type="ORF">Pyn_35937</name>
</gene>
<accession>A0A315A1W8</accession>
<dbReference type="PANTHER" id="PTHR33484">
    <property type="entry name" value="BNAC07G33360D PROTEIN"/>
    <property type="match status" value="1"/>
</dbReference>
<evidence type="ECO:0000313" key="3">
    <source>
        <dbReference type="Proteomes" id="UP000250321"/>
    </source>
</evidence>
<feature type="region of interest" description="Disordered" evidence="1">
    <location>
        <begin position="63"/>
        <end position="129"/>
    </location>
</feature>
<evidence type="ECO:0000256" key="1">
    <source>
        <dbReference type="SAM" id="MobiDB-lite"/>
    </source>
</evidence>
<name>A0A315A1W8_PRUYE</name>
<evidence type="ECO:0000313" key="2">
    <source>
        <dbReference type="EMBL" id="PQQ08086.1"/>
    </source>
</evidence>
<proteinExistence type="predicted"/>
<dbReference type="PANTHER" id="PTHR33484:SF3">
    <property type="entry name" value="HYDROXYPROLINE-RICH GLYCOPROTEIN FAMILY PROTEIN"/>
    <property type="match status" value="1"/>
</dbReference>
<sequence>MAIYQGFRREEKVFCHFGPVLYGHVYPAEERHTIIQDCHGVLYGHVYPAEEVSYFPAPAMRDEYHGGQPAKTVTVRPPPPPQQVQYYPYPNMDQNHVPPPHHQIRRPVKTEEVPAQKPHQKKGGVLTSTEAAKMYGGLLITEHGAKKYPRPN</sequence>
<keyword evidence="3" id="KW-1185">Reference proteome</keyword>
<protein>
    <submittedName>
        <fullName evidence="2">Uncharacterized protein</fullName>
    </submittedName>
</protein>
<dbReference type="Proteomes" id="UP000250321">
    <property type="component" value="Unassembled WGS sequence"/>
</dbReference>
<dbReference type="OrthoDB" id="1175296at2759"/>
<comment type="caution">
    <text evidence="2">The sequence shown here is derived from an EMBL/GenBank/DDBJ whole genome shotgun (WGS) entry which is preliminary data.</text>
</comment>